<dbReference type="Gene3D" id="1.25.40.10">
    <property type="entry name" value="Tetratricopeptide repeat domain"/>
    <property type="match status" value="1"/>
</dbReference>
<comment type="caution">
    <text evidence="3">The sequence shown here is derived from an EMBL/GenBank/DDBJ whole genome shotgun (WGS) entry which is preliminary data.</text>
</comment>
<name>A0AA36MLH2_9DINO</name>
<evidence type="ECO:0000256" key="2">
    <source>
        <dbReference type="ARBA" id="ARBA00022803"/>
    </source>
</evidence>
<dbReference type="InterPro" id="IPR011990">
    <property type="entry name" value="TPR-like_helical_dom_sf"/>
</dbReference>
<evidence type="ECO:0000256" key="1">
    <source>
        <dbReference type="ARBA" id="ARBA00022737"/>
    </source>
</evidence>
<keyword evidence="1" id="KW-0677">Repeat</keyword>
<dbReference type="PANTHER" id="PTHR11242:SF0">
    <property type="entry name" value="TPR_REGION DOMAIN-CONTAINING PROTEIN"/>
    <property type="match status" value="1"/>
</dbReference>
<dbReference type="Proteomes" id="UP001178507">
    <property type="component" value="Unassembled WGS sequence"/>
</dbReference>
<evidence type="ECO:0000313" key="3">
    <source>
        <dbReference type="EMBL" id="CAJ1376949.1"/>
    </source>
</evidence>
<dbReference type="AlphaFoldDB" id="A0AA36MLH2"/>
<sequence length="260" mass="28515">MSAAELREKGNTFFQAEQFSDAARCYGEALAKIRSGDAEALEVPVRLNLAAALLQLESIDDMAKVVTLCDEVLALDPSNTKAFYRRGIAQQALAQKPDGSRPMLHAARKDLLQAAKLEPSNRKVRDALQAVTKALEAPQKFWECSLLGSNLYGDRQPSKPPPPPSVCSVCRRLGHSACGESLWLTERAKWLSMPDSEAIRASREEYQCGISDLSHLSDDERDALEDCIDSIDRPFPPLKCPVSLGQAVRCAVEMWDDAGA</sequence>
<protein>
    <submittedName>
        <fullName evidence="3">Uncharacterized protein</fullName>
    </submittedName>
</protein>
<gene>
    <name evidence="3" type="ORF">EVOR1521_LOCUS5883</name>
</gene>
<reference evidence="3" key="1">
    <citation type="submission" date="2023-08" db="EMBL/GenBank/DDBJ databases">
        <authorList>
            <person name="Chen Y."/>
            <person name="Shah S."/>
            <person name="Dougan E. K."/>
            <person name="Thang M."/>
            <person name="Chan C."/>
        </authorList>
    </citation>
    <scope>NUCLEOTIDE SEQUENCE</scope>
</reference>
<dbReference type="EMBL" id="CAUJNA010000435">
    <property type="protein sequence ID" value="CAJ1376949.1"/>
    <property type="molecule type" value="Genomic_DNA"/>
</dbReference>
<proteinExistence type="predicted"/>
<evidence type="ECO:0000313" key="4">
    <source>
        <dbReference type="Proteomes" id="UP001178507"/>
    </source>
</evidence>
<organism evidence="3 4">
    <name type="scientific">Effrenium voratum</name>
    <dbReference type="NCBI Taxonomy" id="2562239"/>
    <lineage>
        <taxon>Eukaryota</taxon>
        <taxon>Sar</taxon>
        <taxon>Alveolata</taxon>
        <taxon>Dinophyceae</taxon>
        <taxon>Suessiales</taxon>
        <taxon>Symbiodiniaceae</taxon>
        <taxon>Effrenium</taxon>
    </lineage>
</organism>
<keyword evidence="4" id="KW-1185">Reference proteome</keyword>
<dbReference type="SUPFAM" id="SSF48452">
    <property type="entry name" value="TPR-like"/>
    <property type="match status" value="1"/>
</dbReference>
<dbReference type="InterPro" id="IPR039663">
    <property type="entry name" value="AIP/AIPL1/TTC9"/>
</dbReference>
<dbReference type="PANTHER" id="PTHR11242">
    <property type="entry name" value="ARYL HYDROCARBON RECEPTOR INTERACTING PROTEIN RELATED"/>
    <property type="match status" value="1"/>
</dbReference>
<keyword evidence="2" id="KW-0802">TPR repeat</keyword>
<accession>A0AA36MLH2</accession>